<dbReference type="AlphaFoldDB" id="A0ABD5EEN3"/>
<comment type="caution">
    <text evidence="1">The sequence shown here is derived from an EMBL/GenBank/DDBJ whole genome shotgun (WGS) entry which is preliminary data.</text>
</comment>
<dbReference type="SUPFAM" id="SSF56112">
    <property type="entry name" value="Protein kinase-like (PK-like)"/>
    <property type="match status" value="1"/>
</dbReference>
<dbReference type="InterPro" id="IPR011009">
    <property type="entry name" value="Kinase-like_dom_sf"/>
</dbReference>
<organism evidence="1 2">
    <name type="scientific">Streptomyces evansiae</name>
    <dbReference type="NCBI Taxonomy" id="3075535"/>
    <lineage>
        <taxon>Bacteria</taxon>
        <taxon>Bacillati</taxon>
        <taxon>Actinomycetota</taxon>
        <taxon>Actinomycetes</taxon>
        <taxon>Kitasatosporales</taxon>
        <taxon>Streptomycetaceae</taxon>
        <taxon>Streptomyces</taxon>
    </lineage>
</organism>
<dbReference type="Proteomes" id="UP001183607">
    <property type="component" value="Unassembled WGS sequence"/>
</dbReference>
<dbReference type="RefSeq" id="WP_311677536.1">
    <property type="nucleotide sequence ID" value="NZ_JAVRER010000051.1"/>
</dbReference>
<dbReference type="InterPro" id="IPR006748">
    <property type="entry name" value="NH2Glyco/OHUrea_AB-resist_kin"/>
</dbReference>
<gene>
    <name evidence="1" type="ORF">RM574_24690</name>
</gene>
<evidence type="ECO:0000313" key="1">
    <source>
        <dbReference type="EMBL" id="MDT0418680.1"/>
    </source>
</evidence>
<protein>
    <submittedName>
        <fullName evidence="1">Aminoglycoside phosphotransferase family protein</fullName>
    </submittedName>
</protein>
<dbReference type="Pfam" id="PF04655">
    <property type="entry name" value="APH_6_hur"/>
    <property type="match status" value="1"/>
</dbReference>
<name>A0ABD5EEN3_9ACTN</name>
<evidence type="ECO:0000313" key="2">
    <source>
        <dbReference type="Proteomes" id="UP001183607"/>
    </source>
</evidence>
<proteinExistence type="predicted"/>
<dbReference type="EMBL" id="JAVRER010000051">
    <property type="protein sequence ID" value="MDT0418680.1"/>
    <property type="molecule type" value="Genomic_DNA"/>
</dbReference>
<sequence>MAPSVPFTVPFTVPARFAEGQRRYEGEAGAAFVAAAPAMAARRLERWSLRPEGRVRHGVAALVLPVRTSDGEQAVLKAQLRTDETAGEGAALRAWDGDGAVRVLAEDREDVGSGPEVSWLLLERLDAVRDLNTVPDVRAALRPLAALLARLTAVRAPAGLRRLDDVADDLLVRAAKAAPGAAATRALIADCAAALRAVRSEGPSGERLLHWDLHYGNVLAARRAPWLAIDPKPLAGAPAFDLLPALTNRYDPTDTPRRFAALAEAVGADRERAAAWTRGRVLQAVLWEVEAGREVAGMWGEVAGALEG</sequence>
<reference evidence="2" key="1">
    <citation type="submission" date="2023-07" db="EMBL/GenBank/DDBJ databases">
        <title>30 novel species of actinomycetes from the DSMZ collection.</title>
        <authorList>
            <person name="Nouioui I."/>
        </authorList>
    </citation>
    <scope>NUCLEOTIDE SEQUENCE [LARGE SCALE GENOMIC DNA]</scope>
    <source>
        <strain evidence="2">DSM 41982</strain>
    </source>
</reference>
<accession>A0ABD5EEN3</accession>